<dbReference type="EMBL" id="CM051399">
    <property type="protein sequence ID" value="KAJ4716840.1"/>
    <property type="molecule type" value="Genomic_DNA"/>
</dbReference>
<keyword evidence="2" id="KW-1185">Reference proteome</keyword>
<gene>
    <name evidence="1" type="ORF">OWV82_011802</name>
</gene>
<comment type="caution">
    <text evidence="1">The sequence shown here is derived from an EMBL/GenBank/DDBJ whole genome shotgun (WGS) entry which is preliminary data.</text>
</comment>
<name>A0ACC1Y022_MELAZ</name>
<evidence type="ECO:0000313" key="2">
    <source>
        <dbReference type="Proteomes" id="UP001164539"/>
    </source>
</evidence>
<evidence type="ECO:0000313" key="1">
    <source>
        <dbReference type="EMBL" id="KAJ4716840.1"/>
    </source>
</evidence>
<accession>A0ACC1Y022</accession>
<dbReference type="Proteomes" id="UP001164539">
    <property type="component" value="Chromosome 6"/>
</dbReference>
<sequence length="197" mass="22744">MGMGLQLHHRKLVKYLFNESADSCLSFCDLSDNSTFCRLPCSYFCPSYCQHFLESLIPSQSPTVIIFHPHKPRKFLIITAAVLSTTFFLLFCYVLFVKFYLGWWRRRSSRPVVVDEAHGDHDFLDEDRGPVVDHHIWYINTVGLQPSIISEITVCRYKKGDGLIEGTDCSVCLSEFQEDETLRLLPKCSHCFSSLLY</sequence>
<proteinExistence type="predicted"/>
<organism evidence="1 2">
    <name type="scientific">Melia azedarach</name>
    <name type="common">Chinaberry tree</name>
    <dbReference type="NCBI Taxonomy" id="155640"/>
    <lineage>
        <taxon>Eukaryota</taxon>
        <taxon>Viridiplantae</taxon>
        <taxon>Streptophyta</taxon>
        <taxon>Embryophyta</taxon>
        <taxon>Tracheophyta</taxon>
        <taxon>Spermatophyta</taxon>
        <taxon>Magnoliopsida</taxon>
        <taxon>eudicotyledons</taxon>
        <taxon>Gunneridae</taxon>
        <taxon>Pentapetalae</taxon>
        <taxon>rosids</taxon>
        <taxon>malvids</taxon>
        <taxon>Sapindales</taxon>
        <taxon>Meliaceae</taxon>
        <taxon>Melia</taxon>
    </lineage>
</organism>
<protein>
    <submittedName>
        <fullName evidence="1">RING-H2 finger protein</fullName>
    </submittedName>
</protein>
<reference evidence="1 2" key="1">
    <citation type="journal article" date="2023" name="Science">
        <title>Complex scaffold remodeling in plant triterpene biosynthesis.</title>
        <authorList>
            <person name="De La Pena R."/>
            <person name="Hodgson H."/>
            <person name="Liu J.C."/>
            <person name="Stephenson M.J."/>
            <person name="Martin A.C."/>
            <person name="Owen C."/>
            <person name="Harkess A."/>
            <person name="Leebens-Mack J."/>
            <person name="Jimenez L.E."/>
            <person name="Osbourn A."/>
            <person name="Sattely E.S."/>
        </authorList>
    </citation>
    <scope>NUCLEOTIDE SEQUENCE [LARGE SCALE GENOMIC DNA]</scope>
    <source>
        <strain evidence="2">cv. JPN11</strain>
        <tissue evidence="1">Leaf</tissue>
    </source>
</reference>